<dbReference type="Gene3D" id="3.40.50.150">
    <property type="entry name" value="Vaccinia Virus protein VP39"/>
    <property type="match status" value="1"/>
</dbReference>
<protein>
    <recommendedName>
        <fullName evidence="4">Methyltransferase domain-containing protein</fullName>
    </recommendedName>
</protein>
<evidence type="ECO:0000313" key="5">
    <source>
        <dbReference type="EMBL" id="OGZ99053.1"/>
    </source>
</evidence>
<feature type="domain" description="Methyltransferase" evidence="4">
    <location>
        <begin position="31"/>
        <end position="168"/>
    </location>
</feature>
<evidence type="ECO:0000259" key="4">
    <source>
        <dbReference type="Pfam" id="PF13847"/>
    </source>
</evidence>
<dbReference type="GO" id="GO:0032259">
    <property type="term" value="P:methylation"/>
    <property type="evidence" value="ECO:0007669"/>
    <property type="project" value="UniProtKB-KW"/>
</dbReference>
<proteinExistence type="predicted"/>
<dbReference type="InterPro" id="IPR025714">
    <property type="entry name" value="Methyltranfer_dom"/>
</dbReference>
<gene>
    <name evidence="5" type="ORF">A3C07_02740</name>
</gene>
<dbReference type="SUPFAM" id="SSF53335">
    <property type="entry name" value="S-adenosyl-L-methionine-dependent methyltransferases"/>
    <property type="match status" value="1"/>
</dbReference>
<evidence type="ECO:0000256" key="2">
    <source>
        <dbReference type="ARBA" id="ARBA00022679"/>
    </source>
</evidence>
<dbReference type="STRING" id="1802270.A3C07_02740"/>
<evidence type="ECO:0000256" key="3">
    <source>
        <dbReference type="ARBA" id="ARBA00022691"/>
    </source>
</evidence>
<name>A0A1G2KIH0_9BACT</name>
<evidence type="ECO:0000313" key="6">
    <source>
        <dbReference type="Proteomes" id="UP000179023"/>
    </source>
</evidence>
<organism evidence="5 6">
    <name type="scientific">Candidatus Sungbacteria bacterium RIFCSPHIGHO2_02_FULL_47_11</name>
    <dbReference type="NCBI Taxonomy" id="1802270"/>
    <lineage>
        <taxon>Bacteria</taxon>
        <taxon>Candidatus Sungiibacteriota</taxon>
    </lineage>
</organism>
<dbReference type="Pfam" id="PF13847">
    <property type="entry name" value="Methyltransf_31"/>
    <property type="match status" value="1"/>
</dbReference>
<evidence type="ECO:0000256" key="1">
    <source>
        <dbReference type="ARBA" id="ARBA00022603"/>
    </source>
</evidence>
<dbReference type="PANTHER" id="PTHR43464">
    <property type="entry name" value="METHYLTRANSFERASE"/>
    <property type="match status" value="1"/>
</dbReference>
<dbReference type="EMBL" id="MHQI01000049">
    <property type="protein sequence ID" value="OGZ99053.1"/>
    <property type="molecule type" value="Genomic_DNA"/>
</dbReference>
<dbReference type="InterPro" id="IPR029063">
    <property type="entry name" value="SAM-dependent_MTases_sf"/>
</dbReference>
<dbReference type="CDD" id="cd02440">
    <property type="entry name" value="AdoMet_MTases"/>
    <property type="match status" value="1"/>
</dbReference>
<sequence length="269" mass="31310">MKSIKNEHRYLARMEAPLREKVIVARYIPKKTKLILDVGCANGAITRELARMFPSANIVGIDLNQHFIEKAKKQAMRDNVRNVTFERIYLRDLLARRERYDVVTFVSVLHEFFSYGEGISSVLKAVADAHELLVPHGRIIIRDMIAPSYFKEMKAVDVLRKKIESQKDLKRYVASFQKRYGVADNLLAINHFLLKSLYVDNWEHEMDEDYLGVTLEEYQQIFSLLGMETVHSKTYLIPFLRDAWKQRFGLAEKELDELVSTALLVAEKK</sequence>
<dbReference type="GO" id="GO:0008168">
    <property type="term" value="F:methyltransferase activity"/>
    <property type="evidence" value="ECO:0007669"/>
    <property type="project" value="UniProtKB-KW"/>
</dbReference>
<keyword evidence="2" id="KW-0808">Transferase</keyword>
<keyword evidence="1" id="KW-0489">Methyltransferase</keyword>
<dbReference type="PANTHER" id="PTHR43464:SF19">
    <property type="entry name" value="UBIQUINONE BIOSYNTHESIS O-METHYLTRANSFERASE, MITOCHONDRIAL"/>
    <property type="match status" value="1"/>
</dbReference>
<comment type="caution">
    <text evidence="5">The sequence shown here is derived from an EMBL/GenBank/DDBJ whole genome shotgun (WGS) entry which is preliminary data.</text>
</comment>
<dbReference type="AlphaFoldDB" id="A0A1G2KIH0"/>
<accession>A0A1G2KIH0</accession>
<reference evidence="5 6" key="1">
    <citation type="journal article" date="2016" name="Nat. Commun.">
        <title>Thousands of microbial genomes shed light on interconnected biogeochemical processes in an aquifer system.</title>
        <authorList>
            <person name="Anantharaman K."/>
            <person name="Brown C.T."/>
            <person name="Hug L.A."/>
            <person name="Sharon I."/>
            <person name="Castelle C.J."/>
            <person name="Probst A.J."/>
            <person name="Thomas B.C."/>
            <person name="Singh A."/>
            <person name="Wilkins M.J."/>
            <person name="Karaoz U."/>
            <person name="Brodie E.L."/>
            <person name="Williams K.H."/>
            <person name="Hubbard S.S."/>
            <person name="Banfield J.F."/>
        </authorList>
    </citation>
    <scope>NUCLEOTIDE SEQUENCE [LARGE SCALE GENOMIC DNA]</scope>
</reference>
<keyword evidence="3" id="KW-0949">S-adenosyl-L-methionine</keyword>
<dbReference type="Proteomes" id="UP000179023">
    <property type="component" value="Unassembled WGS sequence"/>
</dbReference>